<dbReference type="PROSITE" id="PS51257">
    <property type="entry name" value="PROKAR_LIPOPROTEIN"/>
    <property type="match status" value="1"/>
</dbReference>
<reference evidence="1" key="1">
    <citation type="submission" date="2022-03" db="EMBL/GenBank/DDBJ databases">
        <authorList>
            <person name="Woo C.Y."/>
        </authorList>
    </citation>
    <scope>NUCLEOTIDE SEQUENCE</scope>
    <source>
        <strain evidence="1">CYS-01</strain>
    </source>
</reference>
<dbReference type="EMBL" id="JALGBH010000002">
    <property type="protein sequence ID" value="MCJ0742952.1"/>
    <property type="molecule type" value="Genomic_DNA"/>
</dbReference>
<name>A0ABS9ZXB1_9SPHI</name>
<protein>
    <recommendedName>
        <fullName evidence="3">Lipoprotein</fullName>
    </recommendedName>
</protein>
<evidence type="ECO:0008006" key="3">
    <source>
        <dbReference type="Google" id="ProtNLM"/>
    </source>
</evidence>
<evidence type="ECO:0000313" key="2">
    <source>
        <dbReference type="Proteomes" id="UP001165460"/>
    </source>
</evidence>
<comment type="caution">
    <text evidence="1">The sequence shown here is derived from an EMBL/GenBank/DDBJ whole genome shotgun (WGS) entry which is preliminary data.</text>
</comment>
<dbReference type="RefSeq" id="WP_243361879.1">
    <property type="nucleotide sequence ID" value="NZ_JALGBH010000002.1"/>
</dbReference>
<keyword evidence="2" id="KW-1185">Reference proteome</keyword>
<gene>
    <name evidence="1" type="ORF">MMF97_09545</name>
</gene>
<organism evidence="1 2">
    <name type="scientific">Pedobacter montanisoli</name>
    <dbReference type="NCBI Taxonomy" id="2923277"/>
    <lineage>
        <taxon>Bacteria</taxon>
        <taxon>Pseudomonadati</taxon>
        <taxon>Bacteroidota</taxon>
        <taxon>Sphingobacteriia</taxon>
        <taxon>Sphingobacteriales</taxon>
        <taxon>Sphingobacteriaceae</taxon>
        <taxon>Pedobacter</taxon>
    </lineage>
</organism>
<sequence length="142" mass="16644">MKTHYKPLLIIISGFILSCKQKPLEFIKLDQFSKIDTIQQNGRSFIMKQLNFIVKDYSNSQEAKKAIDAFVMEQVKNSEKGITYLLVFYKYSEITNVSHLKAYPRDIDRYSQDNDMIFTYRWLDGKLESKTVIDNGTIISPR</sequence>
<dbReference type="Proteomes" id="UP001165460">
    <property type="component" value="Unassembled WGS sequence"/>
</dbReference>
<evidence type="ECO:0000313" key="1">
    <source>
        <dbReference type="EMBL" id="MCJ0742952.1"/>
    </source>
</evidence>
<proteinExistence type="predicted"/>
<accession>A0ABS9ZXB1</accession>